<gene>
    <name evidence="2" type="ORF">Aglo03_57710</name>
</gene>
<feature type="region of interest" description="Disordered" evidence="1">
    <location>
        <begin position="63"/>
        <end position="82"/>
    </location>
</feature>
<dbReference type="Proteomes" id="UP001165042">
    <property type="component" value="Unassembled WGS sequence"/>
</dbReference>
<dbReference type="AlphaFoldDB" id="A0A9W6V9C2"/>
<accession>A0A9W6V9C2</accession>
<protein>
    <submittedName>
        <fullName evidence="2">Uncharacterized protein</fullName>
    </submittedName>
</protein>
<reference evidence="2" key="1">
    <citation type="submission" date="2023-02" db="EMBL/GenBank/DDBJ databases">
        <title>Actinokineospora globicatena NBRC 15670.</title>
        <authorList>
            <person name="Ichikawa N."/>
            <person name="Sato H."/>
            <person name="Tonouchi N."/>
        </authorList>
    </citation>
    <scope>NUCLEOTIDE SEQUENCE</scope>
    <source>
        <strain evidence="2">NBRC 15670</strain>
    </source>
</reference>
<evidence type="ECO:0000256" key="1">
    <source>
        <dbReference type="SAM" id="MobiDB-lite"/>
    </source>
</evidence>
<organism evidence="2 3">
    <name type="scientific">Actinokineospora globicatena</name>
    <dbReference type="NCBI Taxonomy" id="103729"/>
    <lineage>
        <taxon>Bacteria</taxon>
        <taxon>Bacillati</taxon>
        <taxon>Actinomycetota</taxon>
        <taxon>Actinomycetes</taxon>
        <taxon>Pseudonocardiales</taxon>
        <taxon>Pseudonocardiaceae</taxon>
        <taxon>Actinokineospora</taxon>
    </lineage>
</organism>
<keyword evidence="3" id="KW-1185">Reference proteome</keyword>
<evidence type="ECO:0000313" key="3">
    <source>
        <dbReference type="Proteomes" id="UP001165042"/>
    </source>
</evidence>
<evidence type="ECO:0000313" key="2">
    <source>
        <dbReference type="EMBL" id="GLW94955.1"/>
    </source>
</evidence>
<feature type="compositionally biased region" description="Basic and acidic residues" evidence="1">
    <location>
        <begin position="44"/>
        <end position="56"/>
    </location>
</feature>
<comment type="caution">
    <text evidence="2">The sequence shown here is derived from an EMBL/GenBank/DDBJ whole genome shotgun (WGS) entry which is preliminary data.</text>
</comment>
<proteinExistence type="predicted"/>
<name>A0A9W6V9C2_9PSEU</name>
<dbReference type="EMBL" id="BSSD01000011">
    <property type="protein sequence ID" value="GLW94955.1"/>
    <property type="molecule type" value="Genomic_DNA"/>
</dbReference>
<feature type="region of interest" description="Disordered" evidence="1">
    <location>
        <begin position="38"/>
        <end position="57"/>
    </location>
</feature>
<sequence>MYSGIACSPARSAVNRSSAACTLRSRIWSAASAGLTCTNSSGTRGDRSAHNRDHFEGITPGAYASLKGAAGSGPVTRPDYRR</sequence>